<dbReference type="CDD" id="cd18585">
    <property type="entry name" value="ABC_6TM_CydC"/>
    <property type="match status" value="1"/>
</dbReference>
<feature type="transmembrane region" description="Helical" evidence="9">
    <location>
        <begin position="52"/>
        <end position="72"/>
    </location>
</feature>
<keyword evidence="3" id="KW-1003">Cell membrane</keyword>
<dbReference type="SUPFAM" id="SSF52540">
    <property type="entry name" value="P-loop containing nucleoside triphosphate hydrolases"/>
    <property type="match status" value="1"/>
</dbReference>
<proteinExistence type="predicted"/>
<organism evidence="12 13">
    <name type="scientific">Halalkalibacter oceani</name>
    <dbReference type="NCBI Taxonomy" id="1653776"/>
    <lineage>
        <taxon>Bacteria</taxon>
        <taxon>Bacillati</taxon>
        <taxon>Bacillota</taxon>
        <taxon>Bacilli</taxon>
        <taxon>Bacillales</taxon>
        <taxon>Bacillaceae</taxon>
        <taxon>Halalkalibacter</taxon>
    </lineage>
</organism>
<name>A0A9X2IN41_9BACI</name>
<dbReference type="GO" id="GO:0034775">
    <property type="term" value="P:glutathione transmembrane transport"/>
    <property type="evidence" value="ECO:0007669"/>
    <property type="project" value="InterPro"/>
</dbReference>
<sequence length="571" mass="63915">MKELAAVMKLMLHEKRDIVYSVIAGFLAGIAAVGLFASSGYLISKGALMPPLYALTVTIAFVKLFGFLRALGRYVERYYSHRATFTMLSRLRLSFYEKLEPLAPSLFQTYRSGDLLARIVGDVESLQHFFLRVFYPLVVLLLVFFATIVFTAFYSVAIALVLLTGLFLTGVLIPAWFALRQRRLNSNLRDKRGELSTEVTEFLYGFKDLTLYQQQANKEAELSRAAAEYVGEQEREGRQILASRAVNTAASLLVSWVVLALGAYLVTTGELDGLFLAMLVMISLTVFENATPMAAFPSYFEDSRSAARRLASVVEQPAQTETEAELQSPGNEVPEIRFERVSYTYPGEGRRALTNINLELKRGSKTAIVGASGSGKSTVLQLLLGIVGPEQGVVRWNGSELRQLSKEKIWEQANVVLQENHFFYGTIRDNLQLASSEANDQEMKAVLKRVALEHLSLDDQVLEKGENLSGGEKQRLALARAMLKQARVWLLDEPTSSVDALTEERLYQELFRQAEEATVVLVSHRLTGLERMDQIIVMEDGRIVEAGSFEELMKANGYFYQMKEIEKDVIG</sequence>
<evidence type="ECO:0000256" key="2">
    <source>
        <dbReference type="ARBA" id="ARBA00022448"/>
    </source>
</evidence>
<dbReference type="GO" id="GO:0140359">
    <property type="term" value="F:ABC-type transporter activity"/>
    <property type="evidence" value="ECO:0007669"/>
    <property type="project" value="InterPro"/>
</dbReference>
<evidence type="ECO:0000256" key="6">
    <source>
        <dbReference type="ARBA" id="ARBA00022840"/>
    </source>
</evidence>
<dbReference type="NCBIfam" id="TIGR02868">
    <property type="entry name" value="CydC"/>
    <property type="match status" value="1"/>
</dbReference>
<dbReference type="PANTHER" id="PTHR24221">
    <property type="entry name" value="ATP-BINDING CASSETTE SUB-FAMILY B"/>
    <property type="match status" value="1"/>
</dbReference>
<dbReference type="InterPro" id="IPR003439">
    <property type="entry name" value="ABC_transporter-like_ATP-bd"/>
</dbReference>
<evidence type="ECO:0000259" key="11">
    <source>
        <dbReference type="PROSITE" id="PS50929"/>
    </source>
</evidence>
<dbReference type="RefSeq" id="WP_251223317.1">
    <property type="nucleotide sequence ID" value="NZ_JAMBOL010000008.1"/>
</dbReference>
<dbReference type="PROSITE" id="PS50893">
    <property type="entry name" value="ABC_TRANSPORTER_2"/>
    <property type="match status" value="1"/>
</dbReference>
<dbReference type="GO" id="GO:0005886">
    <property type="term" value="C:plasma membrane"/>
    <property type="evidence" value="ECO:0007669"/>
    <property type="project" value="UniProtKB-SubCell"/>
</dbReference>
<keyword evidence="2" id="KW-0813">Transport</keyword>
<dbReference type="InterPro" id="IPR036640">
    <property type="entry name" value="ABC1_TM_sf"/>
</dbReference>
<feature type="transmembrane region" description="Helical" evidence="9">
    <location>
        <begin position="245"/>
        <end position="267"/>
    </location>
</feature>
<dbReference type="InterPro" id="IPR027417">
    <property type="entry name" value="P-loop_NTPase"/>
</dbReference>
<evidence type="ECO:0000256" key="4">
    <source>
        <dbReference type="ARBA" id="ARBA00022692"/>
    </source>
</evidence>
<dbReference type="Pfam" id="PF00005">
    <property type="entry name" value="ABC_tran"/>
    <property type="match status" value="1"/>
</dbReference>
<feature type="domain" description="ABC transmembrane type-1" evidence="11">
    <location>
        <begin position="21"/>
        <end position="302"/>
    </location>
</feature>
<dbReference type="Gene3D" id="1.20.1560.10">
    <property type="entry name" value="ABC transporter type 1, transmembrane domain"/>
    <property type="match status" value="1"/>
</dbReference>
<dbReference type="InterPro" id="IPR011527">
    <property type="entry name" value="ABC1_TM_dom"/>
</dbReference>
<keyword evidence="13" id="KW-1185">Reference proteome</keyword>
<dbReference type="CDD" id="cd03228">
    <property type="entry name" value="ABCC_MRP_Like"/>
    <property type="match status" value="1"/>
</dbReference>
<dbReference type="GO" id="GO:0016887">
    <property type="term" value="F:ATP hydrolysis activity"/>
    <property type="evidence" value="ECO:0007669"/>
    <property type="project" value="InterPro"/>
</dbReference>
<dbReference type="EMBL" id="JAMBOL010000008">
    <property type="protein sequence ID" value="MCM3714544.1"/>
    <property type="molecule type" value="Genomic_DNA"/>
</dbReference>
<feature type="transmembrane region" description="Helical" evidence="9">
    <location>
        <begin position="18"/>
        <end position="40"/>
    </location>
</feature>
<keyword evidence="7 9" id="KW-1133">Transmembrane helix</keyword>
<dbReference type="FunFam" id="3.40.50.300:FF:000854">
    <property type="entry name" value="Multidrug ABC transporter ATP-binding protein"/>
    <property type="match status" value="1"/>
</dbReference>
<dbReference type="InterPro" id="IPR003593">
    <property type="entry name" value="AAA+_ATPase"/>
</dbReference>
<keyword evidence="8 9" id="KW-0472">Membrane</keyword>
<keyword evidence="6" id="KW-0067">ATP-binding</keyword>
<dbReference type="Gene3D" id="3.40.50.300">
    <property type="entry name" value="P-loop containing nucleotide triphosphate hydrolases"/>
    <property type="match status" value="1"/>
</dbReference>
<protein>
    <submittedName>
        <fullName evidence="12">Thiol reductant ABC exporter subunit CydC</fullName>
    </submittedName>
</protein>
<gene>
    <name evidence="12" type="primary">cydC</name>
    <name evidence="12" type="ORF">M3202_10630</name>
</gene>
<feature type="transmembrane region" description="Helical" evidence="9">
    <location>
        <begin position="160"/>
        <end position="179"/>
    </location>
</feature>
<evidence type="ECO:0000256" key="3">
    <source>
        <dbReference type="ARBA" id="ARBA00022475"/>
    </source>
</evidence>
<dbReference type="PROSITE" id="PS00211">
    <property type="entry name" value="ABC_TRANSPORTER_1"/>
    <property type="match status" value="1"/>
</dbReference>
<evidence type="ECO:0000256" key="5">
    <source>
        <dbReference type="ARBA" id="ARBA00022741"/>
    </source>
</evidence>
<comment type="subcellular location">
    <subcellularLocation>
        <location evidence="1">Cell membrane</location>
        <topology evidence="1">Multi-pass membrane protein</topology>
    </subcellularLocation>
</comment>
<dbReference type="PANTHER" id="PTHR24221:SF653">
    <property type="entry name" value="TRANSPORT ATP-BINDING PROTEIN CYDC"/>
    <property type="match status" value="1"/>
</dbReference>
<dbReference type="Pfam" id="PF00664">
    <property type="entry name" value="ABC_membrane"/>
    <property type="match status" value="1"/>
</dbReference>
<feature type="transmembrane region" description="Helical" evidence="9">
    <location>
        <begin position="273"/>
        <end position="300"/>
    </location>
</feature>
<evidence type="ECO:0000313" key="12">
    <source>
        <dbReference type="EMBL" id="MCM3714544.1"/>
    </source>
</evidence>
<evidence type="ECO:0000256" key="1">
    <source>
        <dbReference type="ARBA" id="ARBA00004651"/>
    </source>
</evidence>
<keyword evidence="4 9" id="KW-0812">Transmembrane</keyword>
<dbReference type="AlphaFoldDB" id="A0A9X2IN41"/>
<evidence type="ECO:0000313" key="13">
    <source>
        <dbReference type="Proteomes" id="UP001139179"/>
    </source>
</evidence>
<dbReference type="Proteomes" id="UP001139179">
    <property type="component" value="Unassembled WGS sequence"/>
</dbReference>
<dbReference type="SUPFAM" id="SSF90123">
    <property type="entry name" value="ABC transporter transmembrane region"/>
    <property type="match status" value="1"/>
</dbReference>
<comment type="caution">
    <text evidence="12">The sequence shown here is derived from an EMBL/GenBank/DDBJ whole genome shotgun (WGS) entry which is preliminary data.</text>
</comment>
<dbReference type="InterPro" id="IPR014223">
    <property type="entry name" value="ABC_CydC/D"/>
</dbReference>
<dbReference type="GO" id="GO:0045454">
    <property type="term" value="P:cell redox homeostasis"/>
    <property type="evidence" value="ECO:0007669"/>
    <property type="project" value="InterPro"/>
</dbReference>
<dbReference type="PROSITE" id="PS50929">
    <property type="entry name" value="ABC_TM1F"/>
    <property type="match status" value="1"/>
</dbReference>
<dbReference type="InterPro" id="IPR039421">
    <property type="entry name" value="Type_1_exporter"/>
</dbReference>
<reference evidence="12" key="1">
    <citation type="submission" date="2022-05" db="EMBL/GenBank/DDBJ databases">
        <title>Comparative Genomics of Spacecraft Associated Microbes.</title>
        <authorList>
            <person name="Tran M.T."/>
            <person name="Wright A."/>
            <person name="Seuylemezian A."/>
            <person name="Eisen J."/>
            <person name="Coil D."/>
        </authorList>
    </citation>
    <scope>NUCLEOTIDE SEQUENCE</scope>
    <source>
        <strain evidence="12">214.1.1</strain>
    </source>
</reference>
<evidence type="ECO:0000259" key="10">
    <source>
        <dbReference type="PROSITE" id="PS50893"/>
    </source>
</evidence>
<feature type="transmembrane region" description="Helical" evidence="9">
    <location>
        <begin position="133"/>
        <end position="154"/>
    </location>
</feature>
<evidence type="ECO:0000256" key="8">
    <source>
        <dbReference type="ARBA" id="ARBA00023136"/>
    </source>
</evidence>
<dbReference type="SMART" id="SM00382">
    <property type="entry name" value="AAA"/>
    <property type="match status" value="1"/>
</dbReference>
<accession>A0A9X2IN41</accession>
<dbReference type="GO" id="GO:0034040">
    <property type="term" value="F:ATPase-coupled lipid transmembrane transporter activity"/>
    <property type="evidence" value="ECO:0007669"/>
    <property type="project" value="TreeGrafter"/>
</dbReference>
<dbReference type="InterPro" id="IPR017871">
    <property type="entry name" value="ABC_transporter-like_CS"/>
</dbReference>
<keyword evidence="5" id="KW-0547">Nucleotide-binding</keyword>
<dbReference type="GO" id="GO:0005524">
    <property type="term" value="F:ATP binding"/>
    <property type="evidence" value="ECO:0007669"/>
    <property type="project" value="UniProtKB-KW"/>
</dbReference>
<evidence type="ECO:0000256" key="9">
    <source>
        <dbReference type="SAM" id="Phobius"/>
    </source>
</evidence>
<evidence type="ECO:0000256" key="7">
    <source>
        <dbReference type="ARBA" id="ARBA00022989"/>
    </source>
</evidence>
<feature type="domain" description="ABC transporter" evidence="10">
    <location>
        <begin position="336"/>
        <end position="565"/>
    </location>
</feature>